<dbReference type="KEGG" id="mlr:MELLADRAFT_96186"/>
<organism evidence="3">
    <name type="scientific">Melampsora larici-populina (strain 98AG31 / pathotype 3-4-7)</name>
    <name type="common">Poplar leaf rust fungus</name>
    <dbReference type="NCBI Taxonomy" id="747676"/>
    <lineage>
        <taxon>Eukaryota</taxon>
        <taxon>Fungi</taxon>
        <taxon>Dikarya</taxon>
        <taxon>Basidiomycota</taxon>
        <taxon>Pucciniomycotina</taxon>
        <taxon>Pucciniomycetes</taxon>
        <taxon>Pucciniales</taxon>
        <taxon>Melampsoraceae</taxon>
        <taxon>Melampsora</taxon>
    </lineage>
</organism>
<dbReference type="VEuPathDB" id="FungiDB:MELLADRAFT_96186"/>
<sequence>MLGGSIAHDWRCDQLNHERALINAGASRPIISTADDWGPPPPRGAPAGAPHPFLGRIEQQFTPIKSNQVASQVGPQRAKVVYPCQRASRGPVARGHRTNGNKGCPHQYCQAGGVPSTPVEQRPGAQPNAGAIVNPVLPSTATAAHLPTPGSSAPQAAPARRPAPHVHQWAQAANTLGHRLDFQAISAIQIDRRERYKAQERAIANKFDERKVVTIYLWLDAVEPKVISAHMDQWPKARLDESLLLMQACTKHFGPTWNRALLFWDDKIDTWHETMVTIPHRYSVNKQEIVVRSPQVDPRTPGLPLSKSKALQPKLQDPRADPPVASSSVSVDASPFDSDPDVIVVNGPKNTTHALHSQQTKQLDKLNAKQKGLTNATDDENDEVFVQNPPTPNAQPQRREDFDDELPDLDLFIKTSTAKAQAINTSSDPKVSSDPKFSPPGKSPTPSPVLTATTNGNNSTQVQTNTNKVESSTNTHIKKRGWPSSFVLVSDLLAWYKNCETCSPQQAWMKAFGSEWRLGTSTMYRYIQWIDEVDYKIFLNEYIKFPRANVGEARIRFKEEFKRVAHI</sequence>
<feature type="compositionally biased region" description="Pro residues" evidence="1">
    <location>
        <begin position="437"/>
        <end position="447"/>
    </location>
</feature>
<feature type="compositionally biased region" description="Low complexity" evidence="1">
    <location>
        <begin position="322"/>
        <end position="337"/>
    </location>
</feature>
<dbReference type="InParanoid" id="F4SBA0"/>
<feature type="region of interest" description="Disordered" evidence="1">
    <location>
        <begin position="375"/>
        <end position="401"/>
    </location>
</feature>
<accession>F4SBA0</accession>
<feature type="region of interest" description="Disordered" evidence="1">
    <location>
        <begin position="293"/>
        <end position="341"/>
    </location>
</feature>
<dbReference type="AlphaFoldDB" id="F4SBA0"/>
<proteinExistence type="predicted"/>
<dbReference type="RefSeq" id="XP_007418660.1">
    <property type="nucleotide sequence ID" value="XM_007418598.1"/>
</dbReference>
<feature type="compositionally biased region" description="Polar residues" evidence="1">
    <location>
        <begin position="448"/>
        <end position="463"/>
    </location>
</feature>
<dbReference type="HOGENOM" id="CLU_015424_0_0_1"/>
<feature type="region of interest" description="Disordered" evidence="1">
    <location>
        <begin position="141"/>
        <end position="163"/>
    </location>
</feature>
<dbReference type="EMBL" id="GL883186">
    <property type="protein sequence ID" value="EGF98078.1"/>
    <property type="molecule type" value="Genomic_DNA"/>
</dbReference>
<gene>
    <name evidence="2" type="ORF">MELLADRAFT_96186</name>
</gene>
<evidence type="ECO:0000256" key="1">
    <source>
        <dbReference type="SAM" id="MobiDB-lite"/>
    </source>
</evidence>
<name>F4SBA0_MELLP</name>
<evidence type="ECO:0000313" key="3">
    <source>
        <dbReference type="Proteomes" id="UP000001072"/>
    </source>
</evidence>
<evidence type="ECO:0000313" key="2">
    <source>
        <dbReference type="EMBL" id="EGF98078.1"/>
    </source>
</evidence>
<dbReference type="GeneID" id="18937505"/>
<keyword evidence="3" id="KW-1185">Reference proteome</keyword>
<feature type="compositionally biased region" description="Low complexity" evidence="1">
    <location>
        <begin position="149"/>
        <end position="160"/>
    </location>
</feature>
<protein>
    <submittedName>
        <fullName evidence="2">Uncharacterized protein</fullName>
    </submittedName>
</protein>
<feature type="compositionally biased region" description="Polar residues" evidence="1">
    <location>
        <begin position="420"/>
        <end position="430"/>
    </location>
</feature>
<feature type="region of interest" description="Disordered" evidence="1">
    <location>
        <begin position="420"/>
        <end position="463"/>
    </location>
</feature>
<dbReference type="Proteomes" id="UP000001072">
    <property type="component" value="Unassembled WGS sequence"/>
</dbReference>
<reference evidence="3" key="1">
    <citation type="journal article" date="2011" name="Proc. Natl. Acad. Sci. U.S.A.">
        <title>Obligate biotrophy features unraveled by the genomic analysis of rust fungi.</title>
        <authorList>
            <person name="Duplessis S."/>
            <person name="Cuomo C.A."/>
            <person name="Lin Y.-C."/>
            <person name="Aerts A."/>
            <person name="Tisserant E."/>
            <person name="Veneault-Fourrey C."/>
            <person name="Joly D.L."/>
            <person name="Hacquard S."/>
            <person name="Amselem J."/>
            <person name="Cantarel B.L."/>
            <person name="Chiu R."/>
            <person name="Coutinho P.M."/>
            <person name="Feau N."/>
            <person name="Field M."/>
            <person name="Frey P."/>
            <person name="Gelhaye E."/>
            <person name="Goldberg J."/>
            <person name="Grabherr M.G."/>
            <person name="Kodira C.D."/>
            <person name="Kohler A."/>
            <person name="Kuees U."/>
            <person name="Lindquist E.A."/>
            <person name="Lucas S.M."/>
            <person name="Mago R."/>
            <person name="Mauceli E."/>
            <person name="Morin E."/>
            <person name="Murat C."/>
            <person name="Pangilinan J.L."/>
            <person name="Park R."/>
            <person name="Pearson M."/>
            <person name="Quesneville H."/>
            <person name="Rouhier N."/>
            <person name="Sakthikumar S."/>
            <person name="Salamov A.A."/>
            <person name="Schmutz J."/>
            <person name="Selles B."/>
            <person name="Shapiro H."/>
            <person name="Tanguay P."/>
            <person name="Tuskan G.A."/>
            <person name="Henrissat B."/>
            <person name="Van de Peer Y."/>
            <person name="Rouze P."/>
            <person name="Ellis J.G."/>
            <person name="Dodds P.N."/>
            <person name="Schein J.E."/>
            <person name="Zhong S."/>
            <person name="Hamelin R.C."/>
            <person name="Grigoriev I.V."/>
            <person name="Szabo L.J."/>
            <person name="Martin F."/>
        </authorList>
    </citation>
    <scope>NUCLEOTIDE SEQUENCE [LARGE SCALE GENOMIC DNA]</scope>
    <source>
        <strain evidence="3">98AG31 / pathotype 3-4-7</strain>
    </source>
</reference>